<gene>
    <name evidence="2" type="ORF">MANES_10G023800</name>
</gene>
<proteinExistence type="predicted"/>
<dbReference type="AlphaFoldDB" id="A0A2C9V2S7"/>
<evidence type="ECO:0000313" key="2">
    <source>
        <dbReference type="EMBL" id="OAY38554.1"/>
    </source>
</evidence>
<dbReference type="EMBL" id="CM004396">
    <property type="protein sequence ID" value="OAY38554.1"/>
    <property type="molecule type" value="Genomic_DNA"/>
</dbReference>
<sequence>MVPVKKGRQKWKVLLNRLMIILIKWWCWLMGGIIRGSAVTNTVMVVVADIRQSVALLQLLKC</sequence>
<reference evidence="2" key="1">
    <citation type="submission" date="2016-02" db="EMBL/GenBank/DDBJ databases">
        <title>WGS assembly of Manihot esculenta.</title>
        <authorList>
            <person name="Bredeson J.V."/>
            <person name="Prochnik S.E."/>
            <person name="Lyons J.B."/>
            <person name="Schmutz J."/>
            <person name="Grimwood J."/>
            <person name="Vrebalov J."/>
            <person name="Bart R.S."/>
            <person name="Amuge T."/>
            <person name="Ferguson M.E."/>
            <person name="Green R."/>
            <person name="Putnam N."/>
            <person name="Stites J."/>
            <person name="Rounsley S."/>
            <person name="Rokhsar D.S."/>
        </authorList>
    </citation>
    <scope>NUCLEOTIDE SEQUENCE [LARGE SCALE GENOMIC DNA]</scope>
    <source>
        <tissue evidence="2">Leaf</tissue>
    </source>
</reference>
<keyword evidence="1" id="KW-0812">Transmembrane</keyword>
<accession>A0A2C9V2S7</accession>
<keyword evidence="1" id="KW-0472">Membrane</keyword>
<keyword evidence="1" id="KW-1133">Transmembrane helix</keyword>
<protein>
    <submittedName>
        <fullName evidence="2">Uncharacterized protein</fullName>
    </submittedName>
</protein>
<feature type="transmembrane region" description="Helical" evidence="1">
    <location>
        <begin position="14"/>
        <end position="34"/>
    </location>
</feature>
<organism evidence="2">
    <name type="scientific">Manihot esculenta</name>
    <name type="common">Cassava</name>
    <name type="synonym">Jatropha manihot</name>
    <dbReference type="NCBI Taxonomy" id="3983"/>
    <lineage>
        <taxon>Eukaryota</taxon>
        <taxon>Viridiplantae</taxon>
        <taxon>Streptophyta</taxon>
        <taxon>Embryophyta</taxon>
        <taxon>Tracheophyta</taxon>
        <taxon>Spermatophyta</taxon>
        <taxon>Magnoliopsida</taxon>
        <taxon>eudicotyledons</taxon>
        <taxon>Gunneridae</taxon>
        <taxon>Pentapetalae</taxon>
        <taxon>rosids</taxon>
        <taxon>fabids</taxon>
        <taxon>Malpighiales</taxon>
        <taxon>Euphorbiaceae</taxon>
        <taxon>Crotonoideae</taxon>
        <taxon>Manihoteae</taxon>
        <taxon>Manihot</taxon>
    </lineage>
</organism>
<evidence type="ECO:0000256" key="1">
    <source>
        <dbReference type="SAM" id="Phobius"/>
    </source>
</evidence>
<name>A0A2C9V2S7_MANES</name>